<keyword evidence="2" id="KW-1133">Transmembrane helix</keyword>
<feature type="region of interest" description="Disordered" evidence="1">
    <location>
        <begin position="244"/>
        <end position="289"/>
    </location>
</feature>
<sequence>MRVVRTFAGVLLLTVGLAVLLVGSALWMVAEQRGTRDAFGASLERVETPGRAVVVPDLDALLRRDAPFTRTAGTRLRISAGTDARPAFIGLAPTAETGRYLAAMPYAQIERVSVTRGRLPVQVASVSRVGVPAAAVATPGEQSFWVRQAAGTLDLSPADLRGQRLSLVVMYPDAGSGVALDLRTELRVGWIEPTTWGLLAAGTLFALLGVAILVWPTRPREVVFVVEPSQLPLLSARLGVRALDDLGRPTSGTPRTREPLRSGSSAPVAPAGPATGAVPPGWPLHANLPTATRPATLADLLAQPQPNSSRTGRPTGDAPTARETGVIVPAPVDRPRVDPDTVPADTAHPTAPAHGAADPAVPAEAARPGGVGAHAVPGDDDGGQAGGDGGHADGAPAGRASHPAVSAMRENNLAHAWPASKPPPAKLALNWPPRAADKAPAPAVDPAQVLDPVHPPQPVPTTNVAGRAATSGRPRKCKPGSPEADGTEASIDNRPEDPRNGVRTPQPVNEPAGPVEPAPGSEATAGSGRVPG</sequence>
<feature type="compositionally biased region" description="Low complexity" evidence="1">
    <location>
        <begin position="426"/>
        <end position="452"/>
    </location>
</feature>
<evidence type="ECO:0000313" key="4">
    <source>
        <dbReference type="Proteomes" id="UP000277671"/>
    </source>
</evidence>
<dbReference type="RefSeq" id="WP_121158792.1">
    <property type="nucleotide sequence ID" value="NZ_RBKT01000001.1"/>
</dbReference>
<evidence type="ECO:0000256" key="1">
    <source>
        <dbReference type="SAM" id="MobiDB-lite"/>
    </source>
</evidence>
<evidence type="ECO:0000256" key="2">
    <source>
        <dbReference type="SAM" id="Phobius"/>
    </source>
</evidence>
<keyword evidence="4" id="KW-1185">Reference proteome</keyword>
<organism evidence="3 4">
    <name type="scientific">Micromonospora pisi</name>
    <dbReference type="NCBI Taxonomy" id="589240"/>
    <lineage>
        <taxon>Bacteria</taxon>
        <taxon>Bacillati</taxon>
        <taxon>Actinomycetota</taxon>
        <taxon>Actinomycetes</taxon>
        <taxon>Micromonosporales</taxon>
        <taxon>Micromonosporaceae</taxon>
        <taxon>Micromonospora</taxon>
    </lineage>
</organism>
<comment type="caution">
    <text evidence="3">The sequence shown here is derived from an EMBL/GenBank/DDBJ whole genome shotgun (WGS) entry which is preliminary data.</text>
</comment>
<accession>A0A495JQA1</accession>
<feature type="region of interest" description="Disordered" evidence="1">
    <location>
        <begin position="416"/>
        <end position="532"/>
    </location>
</feature>
<evidence type="ECO:0000313" key="3">
    <source>
        <dbReference type="EMBL" id="RKR90534.1"/>
    </source>
</evidence>
<feature type="compositionally biased region" description="Low complexity" evidence="1">
    <location>
        <begin position="340"/>
        <end position="366"/>
    </location>
</feature>
<dbReference type="OrthoDB" id="156718at2"/>
<feature type="transmembrane region" description="Helical" evidence="2">
    <location>
        <begin position="6"/>
        <end position="29"/>
    </location>
</feature>
<name>A0A495JQA1_9ACTN</name>
<proteinExistence type="predicted"/>
<gene>
    <name evidence="3" type="ORF">BDK92_4908</name>
</gene>
<dbReference type="Proteomes" id="UP000277671">
    <property type="component" value="Unassembled WGS sequence"/>
</dbReference>
<keyword evidence="2" id="KW-0472">Membrane</keyword>
<dbReference type="EMBL" id="RBKT01000001">
    <property type="protein sequence ID" value="RKR90534.1"/>
    <property type="molecule type" value="Genomic_DNA"/>
</dbReference>
<feature type="region of interest" description="Disordered" evidence="1">
    <location>
        <begin position="302"/>
        <end position="404"/>
    </location>
</feature>
<protein>
    <submittedName>
        <fullName evidence="3">Uncharacterized protein</fullName>
    </submittedName>
</protein>
<keyword evidence="2" id="KW-0812">Transmembrane</keyword>
<feature type="compositionally biased region" description="Basic and acidic residues" evidence="1">
    <location>
        <begin position="491"/>
        <end position="500"/>
    </location>
</feature>
<feature type="compositionally biased region" description="Low complexity" evidence="1">
    <location>
        <begin position="262"/>
        <end position="279"/>
    </location>
</feature>
<reference evidence="3 4" key="1">
    <citation type="submission" date="2018-10" db="EMBL/GenBank/DDBJ databases">
        <title>Sequencing the genomes of 1000 actinobacteria strains.</title>
        <authorList>
            <person name="Klenk H.-P."/>
        </authorList>
    </citation>
    <scope>NUCLEOTIDE SEQUENCE [LARGE SCALE GENOMIC DNA]</scope>
    <source>
        <strain evidence="3 4">DSM 45175</strain>
    </source>
</reference>
<dbReference type="AlphaFoldDB" id="A0A495JQA1"/>